<evidence type="ECO:0000313" key="11">
    <source>
        <dbReference type="EMBL" id="KAK6467690.1"/>
    </source>
</evidence>
<name>A0ABR0Y5J9_HUSHU</name>
<evidence type="ECO:0000256" key="2">
    <source>
        <dbReference type="ARBA" id="ARBA00005869"/>
    </source>
</evidence>
<comment type="function">
    <text evidence="9">Converts proline to delta-1-pyrroline-5-carboxylate.</text>
</comment>
<comment type="caution">
    <text evidence="11">The sequence shown here is derived from an EMBL/GenBank/DDBJ whole genome shotgun (WGS) entry which is preliminary data.</text>
</comment>
<comment type="cofactor">
    <cofactor evidence="1 9">
        <name>FAD</name>
        <dbReference type="ChEBI" id="CHEBI:57692"/>
    </cofactor>
</comment>
<evidence type="ECO:0000256" key="8">
    <source>
        <dbReference type="ARBA" id="ARBA00048779"/>
    </source>
</evidence>
<keyword evidence="12" id="KW-1185">Reference proteome</keyword>
<comment type="catalytic activity">
    <reaction evidence="7">
        <text>trans-4-hydroxy-L-proline + a quinone = (3R,5S)-1-pyrroline-3-hydroxy-5-carboxylate + a quinol + H(+)</text>
        <dbReference type="Rhea" id="RHEA:52512"/>
        <dbReference type="ChEBI" id="CHEBI:15378"/>
        <dbReference type="ChEBI" id="CHEBI:24646"/>
        <dbReference type="ChEBI" id="CHEBI:58375"/>
        <dbReference type="ChEBI" id="CHEBI:62612"/>
        <dbReference type="ChEBI" id="CHEBI:132124"/>
        <dbReference type="EC" id="1.5.5.3"/>
    </reaction>
</comment>
<gene>
    <name evidence="11" type="ORF">HHUSO_G34718</name>
</gene>
<keyword evidence="5 9" id="KW-0560">Oxidoreductase</keyword>
<dbReference type="InterPro" id="IPR002872">
    <property type="entry name" value="Proline_DH_dom"/>
</dbReference>
<dbReference type="Pfam" id="PF01619">
    <property type="entry name" value="Pro_dh"/>
    <property type="match status" value="1"/>
</dbReference>
<dbReference type="PANTHER" id="PTHR13914:SF29">
    <property type="entry name" value="HYDROXYPROLINE DEHYDROGENASE"/>
    <property type="match status" value="1"/>
</dbReference>
<evidence type="ECO:0000313" key="12">
    <source>
        <dbReference type="Proteomes" id="UP001369086"/>
    </source>
</evidence>
<comment type="similarity">
    <text evidence="2 9">Belongs to the proline oxidase family.</text>
</comment>
<organism evidence="11 12">
    <name type="scientific">Huso huso</name>
    <name type="common">Beluga</name>
    <name type="synonym">Acipenser huso</name>
    <dbReference type="NCBI Taxonomy" id="61971"/>
    <lineage>
        <taxon>Eukaryota</taxon>
        <taxon>Metazoa</taxon>
        <taxon>Chordata</taxon>
        <taxon>Craniata</taxon>
        <taxon>Vertebrata</taxon>
        <taxon>Euteleostomi</taxon>
        <taxon>Actinopterygii</taxon>
        <taxon>Chondrostei</taxon>
        <taxon>Acipenseriformes</taxon>
        <taxon>Acipenseridae</taxon>
        <taxon>Huso</taxon>
    </lineage>
</organism>
<reference evidence="11 12" key="1">
    <citation type="submission" date="2021-05" db="EMBL/GenBank/DDBJ databases">
        <authorList>
            <person name="Zahm M."/>
            <person name="Klopp C."/>
            <person name="Cabau C."/>
            <person name="Kuhl H."/>
            <person name="Suciu R."/>
            <person name="Ciorpac M."/>
            <person name="Holostenco D."/>
            <person name="Gessner J."/>
            <person name="Wuertz S."/>
            <person name="Hohne C."/>
            <person name="Stock M."/>
            <person name="Gislard M."/>
            <person name="Lluch J."/>
            <person name="Milhes M."/>
            <person name="Lampietro C."/>
            <person name="Lopez Roques C."/>
            <person name="Donnadieu C."/>
            <person name="Du K."/>
            <person name="Schartl M."/>
            <person name="Guiguen Y."/>
        </authorList>
    </citation>
    <scope>NUCLEOTIDE SEQUENCE [LARGE SCALE GENOMIC DNA]</scope>
    <source>
        <strain evidence="11">Hh-F2</strain>
        <tissue evidence="11">Blood</tissue>
    </source>
</reference>
<dbReference type="Gene3D" id="3.20.20.220">
    <property type="match status" value="1"/>
</dbReference>
<sequence>MRWLLSSSLRRASPLSSSPGFVRMLCADPATTPSFDDGRAFRLKRTSEIVRALTVFRLCSVPVLVTHCDKLLSFSRSILGPRLFSLLMRATAYGQFVAGETVLEIRVAMDKLSMMGMRSMLAVPIEEDLGENREGEQQYDENLAAMLDCVRISKSGAKTTSPMMQLKVTALLSAELCKRIAVLLSHPGLSEQFSLTRLLHAMEGQEVRFSGLSDGEAGHFLCGLRRLHRVGEYAKCQEVRVLVDAEYTYINPALTLVTMAMMKKFNQSEPWIWNTYQCYLKDSFSLLSADLSVAVRERFCFGVKLVRGAYMDKERKLANEQSYPDPIHQSWESTNHSYHQSLDMMLDLIAKDSKRYSIIIASHNEDSVKHAMKRMQELGIPKDGTCVCFGQLLGMCDHVSLILGQEGYSVYKSIPYGSIDSVLPYLVRRAQENRTVLLGIRKERELLRRELWRRVLRRSSGPAGGTL</sequence>
<evidence type="ECO:0000259" key="10">
    <source>
        <dbReference type="Pfam" id="PF01619"/>
    </source>
</evidence>
<keyword evidence="4 9" id="KW-0274">FAD</keyword>
<comment type="catalytic activity">
    <reaction evidence="8 9">
        <text>L-proline + a quinone = (S)-1-pyrroline-5-carboxylate + a quinol + H(+)</text>
        <dbReference type="Rhea" id="RHEA:23784"/>
        <dbReference type="ChEBI" id="CHEBI:15378"/>
        <dbReference type="ChEBI" id="CHEBI:17388"/>
        <dbReference type="ChEBI" id="CHEBI:24646"/>
        <dbReference type="ChEBI" id="CHEBI:60039"/>
        <dbReference type="ChEBI" id="CHEBI:132124"/>
        <dbReference type="EC" id="1.5.5.2"/>
    </reaction>
</comment>
<dbReference type="EC" id="1.5.5.2" evidence="9"/>
<dbReference type="InterPro" id="IPR015659">
    <property type="entry name" value="Proline_oxidase"/>
</dbReference>
<dbReference type="InterPro" id="IPR029041">
    <property type="entry name" value="FAD-linked_oxidoreductase-like"/>
</dbReference>
<evidence type="ECO:0000256" key="6">
    <source>
        <dbReference type="ARBA" id="ARBA00023062"/>
    </source>
</evidence>
<dbReference type="SUPFAM" id="SSF51730">
    <property type="entry name" value="FAD-linked oxidoreductase"/>
    <property type="match status" value="1"/>
</dbReference>
<protein>
    <recommendedName>
        <fullName evidence="9">Proline dehydrogenase</fullName>
        <ecNumber evidence="9">1.5.5.2</ecNumber>
    </recommendedName>
</protein>
<keyword evidence="3 9" id="KW-0285">Flavoprotein</keyword>
<evidence type="ECO:0000256" key="9">
    <source>
        <dbReference type="RuleBase" id="RU364054"/>
    </source>
</evidence>
<evidence type="ECO:0000256" key="1">
    <source>
        <dbReference type="ARBA" id="ARBA00001974"/>
    </source>
</evidence>
<keyword evidence="6 9" id="KW-0642">Proline metabolism</keyword>
<feature type="domain" description="Proline dehydrogenase" evidence="10">
    <location>
        <begin position="129"/>
        <end position="435"/>
    </location>
</feature>
<accession>A0ABR0Y5J9</accession>
<dbReference type="PANTHER" id="PTHR13914">
    <property type="entry name" value="PROLINE OXIDASE"/>
    <property type="match status" value="1"/>
</dbReference>
<proteinExistence type="inferred from homology"/>
<evidence type="ECO:0000256" key="5">
    <source>
        <dbReference type="ARBA" id="ARBA00023002"/>
    </source>
</evidence>
<evidence type="ECO:0000256" key="7">
    <source>
        <dbReference type="ARBA" id="ARBA00048242"/>
    </source>
</evidence>
<dbReference type="EMBL" id="JAHFZB010000048">
    <property type="protein sequence ID" value="KAK6467690.1"/>
    <property type="molecule type" value="Genomic_DNA"/>
</dbReference>
<evidence type="ECO:0000256" key="4">
    <source>
        <dbReference type="ARBA" id="ARBA00022827"/>
    </source>
</evidence>
<dbReference type="Proteomes" id="UP001369086">
    <property type="component" value="Unassembled WGS sequence"/>
</dbReference>
<evidence type="ECO:0000256" key="3">
    <source>
        <dbReference type="ARBA" id="ARBA00022630"/>
    </source>
</evidence>